<feature type="compositionally biased region" description="Basic and acidic residues" evidence="6">
    <location>
        <begin position="254"/>
        <end position="267"/>
    </location>
</feature>
<organism evidence="9 10">
    <name type="scientific">Quillaja saponaria</name>
    <name type="common">Soap bark tree</name>
    <dbReference type="NCBI Taxonomy" id="32244"/>
    <lineage>
        <taxon>Eukaryota</taxon>
        <taxon>Viridiplantae</taxon>
        <taxon>Streptophyta</taxon>
        <taxon>Embryophyta</taxon>
        <taxon>Tracheophyta</taxon>
        <taxon>Spermatophyta</taxon>
        <taxon>Magnoliopsida</taxon>
        <taxon>eudicotyledons</taxon>
        <taxon>Gunneridae</taxon>
        <taxon>Pentapetalae</taxon>
        <taxon>rosids</taxon>
        <taxon>fabids</taxon>
        <taxon>Fabales</taxon>
        <taxon>Quillajaceae</taxon>
        <taxon>Quillaja</taxon>
    </lineage>
</organism>
<dbReference type="InterPro" id="IPR040456">
    <property type="entry name" value="RNase_H2_suB"/>
</dbReference>
<accession>A0AAD7PS03</accession>
<comment type="subcellular location">
    <subcellularLocation>
        <location evidence="1">Nucleus</location>
    </subcellularLocation>
</comment>
<evidence type="ECO:0000256" key="2">
    <source>
        <dbReference type="ARBA" id="ARBA00019062"/>
    </source>
</evidence>
<dbReference type="GO" id="GO:0006401">
    <property type="term" value="P:RNA catabolic process"/>
    <property type="evidence" value="ECO:0007669"/>
    <property type="project" value="TreeGrafter"/>
</dbReference>
<dbReference type="EMBL" id="JARAOO010000006">
    <property type="protein sequence ID" value="KAJ7966026.1"/>
    <property type="molecule type" value="Genomic_DNA"/>
</dbReference>
<comment type="function">
    <text evidence="4">Non catalytic subunit of RNase H2, an endonuclease that specifically degrades the RNA of RNA:DNA hybrids. Participates in DNA replication, possibly by mediating the removal of lagging-strand Okazaki fragment RNA primers during DNA replication. Mediates the excision of single ribonucleotides from DNA:RNA duplexes.</text>
</comment>
<evidence type="ECO:0000313" key="9">
    <source>
        <dbReference type="EMBL" id="KAJ7966026.1"/>
    </source>
</evidence>
<dbReference type="AlphaFoldDB" id="A0AAD7PS03"/>
<evidence type="ECO:0000313" key="10">
    <source>
        <dbReference type="Proteomes" id="UP001163823"/>
    </source>
</evidence>
<reference evidence="9" key="1">
    <citation type="journal article" date="2023" name="Science">
        <title>Elucidation of the pathway for biosynthesis of saponin adjuvants from the soapbark tree.</title>
        <authorList>
            <person name="Reed J."/>
            <person name="Orme A."/>
            <person name="El-Demerdash A."/>
            <person name="Owen C."/>
            <person name="Martin L.B.B."/>
            <person name="Misra R.C."/>
            <person name="Kikuchi S."/>
            <person name="Rejzek M."/>
            <person name="Martin A.C."/>
            <person name="Harkess A."/>
            <person name="Leebens-Mack J."/>
            <person name="Louveau T."/>
            <person name="Stephenson M.J."/>
            <person name="Osbourn A."/>
        </authorList>
    </citation>
    <scope>NUCLEOTIDE SEQUENCE</scope>
    <source>
        <strain evidence="9">S10</strain>
    </source>
</reference>
<evidence type="ECO:0000256" key="4">
    <source>
        <dbReference type="ARBA" id="ARBA00024778"/>
    </source>
</evidence>
<keyword evidence="10" id="KW-1185">Reference proteome</keyword>
<evidence type="ECO:0000256" key="3">
    <source>
        <dbReference type="ARBA" id="ARBA00023242"/>
    </source>
</evidence>
<comment type="caution">
    <text evidence="9">The sequence shown here is derived from an EMBL/GenBank/DDBJ whole genome shotgun (WGS) entry which is preliminary data.</text>
</comment>
<keyword evidence="3" id="KW-0539">Nucleus</keyword>
<proteinExistence type="predicted"/>
<feature type="domain" description="Rnh202 triple barrel" evidence="8">
    <location>
        <begin position="26"/>
        <end position="81"/>
    </location>
</feature>
<dbReference type="InterPro" id="IPR041195">
    <property type="entry name" value="Rnh202_N"/>
</dbReference>
<evidence type="ECO:0000256" key="6">
    <source>
        <dbReference type="SAM" id="MobiDB-lite"/>
    </source>
</evidence>
<evidence type="ECO:0000259" key="7">
    <source>
        <dbReference type="Pfam" id="PF09468"/>
    </source>
</evidence>
<dbReference type="PANTHER" id="PTHR13383:SF11">
    <property type="entry name" value="RIBONUCLEASE H2 SUBUNIT B"/>
    <property type="match status" value="1"/>
</dbReference>
<dbReference type="GO" id="GO:0005654">
    <property type="term" value="C:nucleoplasm"/>
    <property type="evidence" value="ECO:0007669"/>
    <property type="project" value="TreeGrafter"/>
</dbReference>
<dbReference type="FunFam" id="2.20.25.530:FF:000002">
    <property type="entry name" value="Ribonuclease H2 subunit B"/>
    <property type="match status" value="1"/>
</dbReference>
<dbReference type="Proteomes" id="UP001163823">
    <property type="component" value="Chromosome 6"/>
</dbReference>
<dbReference type="InterPro" id="IPR019024">
    <property type="entry name" value="RNase_H2_suB_wHTH"/>
</dbReference>
<protein>
    <recommendedName>
        <fullName evidence="2">Ribonuclease H2 subunit B</fullName>
    </recommendedName>
    <alternativeName>
        <fullName evidence="5">Ribonuclease HI subunit B</fullName>
    </alternativeName>
</protein>
<dbReference type="CDD" id="cd09270">
    <property type="entry name" value="RNase_H2-B"/>
    <property type="match status" value="1"/>
</dbReference>
<dbReference type="Gene3D" id="2.20.25.530">
    <property type="match status" value="1"/>
</dbReference>
<evidence type="ECO:0000256" key="1">
    <source>
        <dbReference type="ARBA" id="ARBA00004123"/>
    </source>
</evidence>
<feature type="domain" description="Ribonuclease H2 subunit B wHTH" evidence="7">
    <location>
        <begin position="84"/>
        <end position="168"/>
    </location>
</feature>
<evidence type="ECO:0000259" key="8">
    <source>
        <dbReference type="Pfam" id="PF17745"/>
    </source>
</evidence>
<dbReference type="GO" id="GO:0032299">
    <property type="term" value="C:ribonuclease H2 complex"/>
    <property type="evidence" value="ECO:0007669"/>
    <property type="project" value="InterPro"/>
</dbReference>
<gene>
    <name evidence="9" type="ORF">O6P43_015566</name>
</gene>
<dbReference type="Pfam" id="PF17745">
    <property type="entry name" value="Ydr279_N"/>
    <property type="match status" value="1"/>
</dbReference>
<sequence>MSWWEGFDETRVLVAPDPGTNGNGSGRLLVLRHPKSGNATSYLFVNGMLQELHWFKHLYGSWFLGDYVCEDGRLYTATPVDPVFIMLPIFDEARMKKGNDLGKFRQLDEIIFIDGYPGYQHLMAIVENSMLVVCEVKEIGSSKFFRLDDSKVLAWLYYKVSQLKQTLPMLDKNYASREEKDTLADAVSLLGEYLKDEPWLRLLCNHLKLNLLEVTRKVPNTGNLESASEVNVGFCNDSQRDKKATKTGRQAKKAKVETDSHNIKDMFSRASRRKS</sequence>
<evidence type="ECO:0000256" key="5">
    <source>
        <dbReference type="ARBA" id="ARBA00033464"/>
    </source>
</evidence>
<dbReference type="Pfam" id="PF09468">
    <property type="entry name" value="RNase_H2-Ydr279"/>
    <property type="match status" value="1"/>
</dbReference>
<name>A0AAD7PS03_QUISA</name>
<feature type="region of interest" description="Disordered" evidence="6">
    <location>
        <begin position="238"/>
        <end position="275"/>
    </location>
</feature>
<dbReference type="PANTHER" id="PTHR13383">
    <property type="entry name" value="RIBONUCLEASE H2 SUBUNIT B"/>
    <property type="match status" value="1"/>
</dbReference>
<dbReference type="KEGG" id="qsa:O6P43_015566"/>
<dbReference type="Gene3D" id="1.10.20.120">
    <property type="match status" value="1"/>
</dbReference>